<dbReference type="AlphaFoldDB" id="A0A0E9VP23"/>
<proteinExistence type="predicted"/>
<reference evidence="1" key="1">
    <citation type="submission" date="2014-11" db="EMBL/GenBank/DDBJ databases">
        <authorList>
            <person name="Amaro Gonzalez C."/>
        </authorList>
    </citation>
    <scope>NUCLEOTIDE SEQUENCE</scope>
</reference>
<dbReference type="EMBL" id="GBXM01028698">
    <property type="protein sequence ID" value="JAH79879.1"/>
    <property type="molecule type" value="Transcribed_RNA"/>
</dbReference>
<accession>A0A0E9VP23</accession>
<protein>
    <submittedName>
        <fullName evidence="1">Uncharacterized protein</fullName>
    </submittedName>
</protein>
<sequence length="41" mass="4794">MNSWKPKQPLPTHNRKTAYISSTVVLVTSNFYDIKIKKMVQ</sequence>
<organism evidence="1">
    <name type="scientific">Anguilla anguilla</name>
    <name type="common">European freshwater eel</name>
    <name type="synonym">Muraena anguilla</name>
    <dbReference type="NCBI Taxonomy" id="7936"/>
    <lineage>
        <taxon>Eukaryota</taxon>
        <taxon>Metazoa</taxon>
        <taxon>Chordata</taxon>
        <taxon>Craniata</taxon>
        <taxon>Vertebrata</taxon>
        <taxon>Euteleostomi</taxon>
        <taxon>Actinopterygii</taxon>
        <taxon>Neopterygii</taxon>
        <taxon>Teleostei</taxon>
        <taxon>Anguilliformes</taxon>
        <taxon>Anguillidae</taxon>
        <taxon>Anguilla</taxon>
    </lineage>
</organism>
<evidence type="ECO:0000313" key="1">
    <source>
        <dbReference type="EMBL" id="JAH79879.1"/>
    </source>
</evidence>
<reference evidence="1" key="2">
    <citation type="journal article" date="2015" name="Fish Shellfish Immunol.">
        <title>Early steps in the European eel (Anguilla anguilla)-Vibrio vulnificus interaction in the gills: Role of the RtxA13 toxin.</title>
        <authorList>
            <person name="Callol A."/>
            <person name="Pajuelo D."/>
            <person name="Ebbesson L."/>
            <person name="Teles M."/>
            <person name="MacKenzie S."/>
            <person name="Amaro C."/>
        </authorList>
    </citation>
    <scope>NUCLEOTIDE SEQUENCE</scope>
</reference>
<name>A0A0E9VP23_ANGAN</name>